<dbReference type="InterPro" id="IPR009009">
    <property type="entry name" value="RlpA-like_DPBB"/>
</dbReference>
<comment type="similarity">
    <text evidence="3 4">Belongs to the RlpA family.</text>
</comment>
<comment type="function">
    <text evidence="3">Lytic transglycosylase with a strong preference for naked glycan strands that lack stem peptides.</text>
</comment>
<dbReference type="AlphaFoldDB" id="A0A317E7N5"/>
<evidence type="ECO:0000256" key="3">
    <source>
        <dbReference type="HAMAP-Rule" id="MF_02071"/>
    </source>
</evidence>
<dbReference type="Pfam" id="PF03330">
    <property type="entry name" value="DPBB_1"/>
    <property type="match status" value="1"/>
</dbReference>
<dbReference type="Proteomes" id="UP000246077">
    <property type="component" value="Unassembled WGS sequence"/>
</dbReference>
<keyword evidence="1 3" id="KW-0456">Lyase</keyword>
<dbReference type="RefSeq" id="WP_109920938.1">
    <property type="nucleotide sequence ID" value="NZ_QGLF01000002.1"/>
</dbReference>
<organism evidence="7 8">
    <name type="scientific">Zavarzinia compransoris</name>
    <dbReference type="NCBI Taxonomy" id="1264899"/>
    <lineage>
        <taxon>Bacteria</taxon>
        <taxon>Pseudomonadati</taxon>
        <taxon>Pseudomonadota</taxon>
        <taxon>Alphaproteobacteria</taxon>
        <taxon>Rhodospirillales</taxon>
        <taxon>Zavarziniaceae</taxon>
        <taxon>Zavarzinia</taxon>
    </lineage>
</organism>
<dbReference type="NCBIfam" id="TIGR00413">
    <property type="entry name" value="rlpA"/>
    <property type="match status" value="1"/>
</dbReference>
<feature type="signal peptide" evidence="3">
    <location>
        <begin position="1"/>
        <end position="31"/>
    </location>
</feature>
<dbReference type="HAMAP" id="MF_02071">
    <property type="entry name" value="RlpA"/>
    <property type="match status" value="1"/>
</dbReference>
<evidence type="ECO:0000256" key="1">
    <source>
        <dbReference type="ARBA" id="ARBA00023239"/>
    </source>
</evidence>
<evidence type="ECO:0000256" key="5">
    <source>
        <dbReference type="SAM" id="MobiDB-lite"/>
    </source>
</evidence>
<reference evidence="8" key="1">
    <citation type="submission" date="2018-05" db="EMBL/GenBank/DDBJ databases">
        <title>Zavarzinia sp. HR-AS.</title>
        <authorList>
            <person name="Lee Y."/>
            <person name="Jeon C.O."/>
        </authorList>
    </citation>
    <scope>NUCLEOTIDE SEQUENCE [LARGE SCALE GENOMIC DNA]</scope>
    <source>
        <strain evidence="8">DSM 1231</strain>
    </source>
</reference>
<keyword evidence="2 3" id="KW-0961">Cell wall biogenesis/degradation</keyword>
<protein>
    <recommendedName>
        <fullName evidence="3">Endolytic peptidoglycan transglycosylase RlpA</fullName>
        <ecNumber evidence="3">4.2.2.-</ecNumber>
    </recommendedName>
</protein>
<comment type="caution">
    <text evidence="7">The sequence shown here is derived from an EMBL/GenBank/DDBJ whole genome shotgun (WGS) entry which is preliminary data.</text>
</comment>
<evidence type="ECO:0000256" key="4">
    <source>
        <dbReference type="RuleBase" id="RU003495"/>
    </source>
</evidence>
<dbReference type="SUPFAM" id="SSF50685">
    <property type="entry name" value="Barwin-like endoglucanases"/>
    <property type="match status" value="1"/>
</dbReference>
<keyword evidence="3" id="KW-0732">Signal</keyword>
<evidence type="ECO:0000313" key="8">
    <source>
        <dbReference type="Proteomes" id="UP000246077"/>
    </source>
</evidence>
<sequence length="232" mass="23748" precursor="true">MAATRLLALNWIVAAATAAAVTLGATSAARATDNADDPVSIRDSAVAVSSEVTTPEAAAPAGAARPGPVRDAAGKAGAPVAAAVGGPISDREKIAGSQSERVVREFAGNASWYGPGFHGRRTANGERFDQHELTAAHKTLPFDTRVRVTAIATGRSVIVTINDRGPYIRGRVIDLSAAAATAIGLRDRGVGKVKIEVLEGGPDVDRAIGSRATADREGTAAPRRVTTIIPTN</sequence>
<dbReference type="PANTHER" id="PTHR34183">
    <property type="entry name" value="ENDOLYTIC PEPTIDOGLYCAN TRANSGLYCOSYLASE RLPA"/>
    <property type="match status" value="1"/>
</dbReference>
<dbReference type="OrthoDB" id="9779128at2"/>
<dbReference type="CDD" id="cd22268">
    <property type="entry name" value="DPBB_RlpA-like"/>
    <property type="match status" value="1"/>
</dbReference>
<dbReference type="InterPro" id="IPR036908">
    <property type="entry name" value="RlpA-like_sf"/>
</dbReference>
<feature type="region of interest" description="Disordered" evidence="5">
    <location>
        <begin position="51"/>
        <end position="73"/>
    </location>
</feature>
<evidence type="ECO:0000313" key="7">
    <source>
        <dbReference type="EMBL" id="PWR22294.1"/>
    </source>
</evidence>
<feature type="domain" description="RlpA-like protein double-psi beta-barrel" evidence="6">
    <location>
        <begin position="106"/>
        <end position="195"/>
    </location>
</feature>
<name>A0A317E7N5_9PROT</name>
<dbReference type="GO" id="GO:0008932">
    <property type="term" value="F:lytic endotransglycosylase activity"/>
    <property type="evidence" value="ECO:0007669"/>
    <property type="project" value="UniProtKB-UniRule"/>
</dbReference>
<keyword evidence="8" id="KW-1185">Reference proteome</keyword>
<accession>A0A317E7N5</accession>
<proteinExistence type="inferred from homology"/>
<keyword evidence="7" id="KW-0449">Lipoprotein</keyword>
<dbReference type="PANTHER" id="PTHR34183:SF8">
    <property type="entry name" value="ENDOLYTIC PEPTIDOGLYCAN TRANSGLYCOSYLASE RLPA-RELATED"/>
    <property type="match status" value="1"/>
</dbReference>
<gene>
    <name evidence="3" type="primary">rlpA</name>
    <name evidence="7" type="ORF">DKG75_10080</name>
</gene>
<evidence type="ECO:0000259" key="6">
    <source>
        <dbReference type="Pfam" id="PF03330"/>
    </source>
</evidence>
<dbReference type="InterPro" id="IPR012997">
    <property type="entry name" value="RplA"/>
</dbReference>
<feature type="chain" id="PRO_5016472490" description="Endolytic peptidoglycan transglycosylase RlpA" evidence="3">
    <location>
        <begin position="32"/>
        <end position="232"/>
    </location>
</feature>
<dbReference type="EC" id="4.2.2.-" evidence="3"/>
<dbReference type="Gene3D" id="2.40.40.10">
    <property type="entry name" value="RlpA-like domain"/>
    <property type="match status" value="1"/>
</dbReference>
<dbReference type="InterPro" id="IPR034718">
    <property type="entry name" value="RlpA"/>
</dbReference>
<dbReference type="EMBL" id="QGLF01000002">
    <property type="protein sequence ID" value="PWR22294.1"/>
    <property type="molecule type" value="Genomic_DNA"/>
</dbReference>
<dbReference type="GO" id="GO:0071555">
    <property type="term" value="P:cell wall organization"/>
    <property type="evidence" value="ECO:0007669"/>
    <property type="project" value="UniProtKB-KW"/>
</dbReference>
<dbReference type="GO" id="GO:0000270">
    <property type="term" value="P:peptidoglycan metabolic process"/>
    <property type="evidence" value="ECO:0007669"/>
    <property type="project" value="UniProtKB-UniRule"/>
</dbReference>
<evidence type="ECO:0000256" key="2">
    <source>
        <dbReference type="ARBA" id="ARBA00023316"/>
    </source>
</evidence>